<feature type="region of interest" description="Disordered" evidence="2">
    <location>
        <begin position="334"/>
        <end position="386"/>
    </location>
</feature>
<dbReference type="AlphaFoldDB" id="A0A4Z1NZ35"/>
<feature type="compositionally biased region" description="Basic and acidic residues" evidence="2">
    <location>
        <begin position="153"/>
        <end position="163"/>
    </location>
</feature>
<name>A0A4Z1NZ35_9PEZI</name>
<keyword evidence="3" id="KW-0472">Membrane</keyword>
<feature type="region of interest" description="Disordered" evidence="2">
    <location>
        <begin position="52"/>
        <end position="83"/>
    </location>
</feature>
<evidence type="ECO:0000313" key="6">
    <source>
        <dbReference type="Proteomes" id="UP000298493"/>
    </source>
</evidence>
<protein>
    <recommendedName>
        <fullName evidence="4">C2H2-type domain-containing protein</fullName>
    </recommendedName>
</protein>
<keyword evidence="1" id="KW-0862">Zinc</keyword>
<feature type="transmembrane region" description="Helical" evidence="3">
    <location>
        <begin position="20"/>
        <end position="36"/>
    </location>
</feature>
<evidence type="ECO:0000313" key="5">
    <source>
        <dbReference type="EMBL" id="TID21392.1"/>
    </source>
</evidence>
<keyword evidence="1" id="KW-0479">Metal-binding</keyword>
<reference evidence="5 6" key="1">
    <citation type="submission" date="2019-04" db="EMBL/GenBank/DDBJ databases">
        <title>High contiguity whole genome sequence and gene annotation resource for two Venturia nashicola isolates.</title>
        <authorList>
            <person name="Prokchorchik M."/>
            <person name="Won K."/>
            <person name="Lee Y."/>
            <person name="Choi E.D."/>
            <person name="Segonzac C."/>
            <person name="Sohn K.H."/>
        </authorList>
    </citation>
    <scope>NUCLEOTIDE SEQUENCE [LARGE SCALE GENOMIC DNA]</scope>
    <source>
        <strain evidence="5 6">PRI2</strain>
    </source>
</reference>
<feature type="compositionally biased region" description="Polar residues" evidence="2">
    <location>
        <begin position="220"/>
        <end position="236"/>
    </location>
</feature>
<feature type="region of interest" description="Disordered" evidence="2">
    <location>
        <begin position="135"/>
        <end position="163"/>
    </location>
</feature>
<evidence type="ECO:0000256" key="3">
    <source>
        <dbReference type="SAM" id="Phobius"/>
    </source>
</evidence>
<accession>A0A4Z1NZ35</accession>
<evidence type="ECO:0000256" key="1">
    <source>
        <dbReference type="PROSITE-ProRule" id="PRU00042"/>
    </source>
</evidence>
<dbReference type="STRING" id="86259.A0A4Z1NZ35"/>
<sequence>MGFDMSGLTERFRSRLSEVHIFFSAAILISVFGILTDEGKLRERESIAVTKTASKKPKLSAPPNLDVMQSGELSPPMPSPPEHHTAIVKLSPKRSQVAPTKSRVLEIINSTLTKSGGRSSQSIPPSAVQHVEAISQQSHMTKATTAGLSAEEEAARKGEDADKEMSRIIADLEVAKAEHKARKKEKKASLKAAKALAALADAKKELAELRRKSKARETPVSESGGSIQPDSQSTKASAKAFVPPTVPGDLISIATETEKVDTTGFYCGRCKQNFKSATHLQVHYEMAAAHHHQNKNNGCQPFIKDSDRSIPYTSSASAFPQHGTELVARPRLRQTPASAHSMPQKPQGGDQAPMNEYQISPRPTDNYKKESPKYRGPPQFGSMQPTEYPQAQMEKSSFSSTNVSFALPTPLFKAFAGLPKALSDGTAKYAWLEYPEEELDVTNRYQTITRMDGYKQWSLEELRYGDYEKGTKYGPVKAPRREPPAPLPSIPSVHPPSRVQATVPAANAQLAFTDKIGCWSCSRQFSKTFSMISHLEAGCSRGPNHYDFHNAVARSDVWKQFIYRDDRYNMLKRRDWEYECPFFCPCCRGDFARLSGLIDHIENRRCDQSLDSDPLPGILNWIQSQVI</sequence>
<dbReference type="Proteomes" id="UP000298493">
    <property type="component" value="Unassembled WGS sequence"/>
</dbReference>
<dbReference type="Gene3D" id="1.10.10.2360">
    <property type="match status" value="1"/>
</dbReference>
<evidence type="ECO:0000259" key="4">
    <source>
        <dbReference type="PROSITE" id="PS50157"/>
    </source>
</evidence>
<keyword evidence="3" id="KW-1133">Transmembrane helix</keyword>
<dbReference type="EMBL" id="SNSC02000009">
    <property type="protein sequence ID" value="TID21392.1"/>
    <property type="molecule type" value="Genomic_DNA"/>
</dbReference>
<feature type="compositionally biased region" description="Polar residues" evidence="2">
    <location>
        <begin position="135"/>
        <end position="147"/>
    </location>
</feature>
<organism evidence="5 6">
    <name type="scientific">Venturia nashicola</name>
    <dbReference type="NCBI Taxonomy" id="86259"/>
    <lineage>
        <taxon>Eukaryota</taxon>
        <taxon>Fungi</taxon>
        <taxon>Dikarya</taxon>
        <taxon>Ascomycota</taxon>
        <taxon>Pezizomycotina</taxon>
        <taxon>Dothideomycetes</taxon>
        <taxon>Pleosporomycetidae</taxon>
        <taxon>Venturiales</taxon>
        <taxon>Venturiaceae</taxon>
        <taxon>Venturia</taxon>
    </lineage>
</organism>
<comment type="caution">
    <text evidence="5">The sequence shown here is derived from an EMBL/GenBank/DDBJ whole genome shotgun (WGS) entry which is preliminary data.</text>
</comment>
<feature type="region of interest" description="Disordered" evidence="2">
    <location>
        <begin position="208"/>
        <end position="238"/>
    </location>
</feature>
<gene>
    <name evidence="5" type="ORF">E6O75_ATG04787</name>
</gene>
<dbReference type="PROSITE" id="PS50157">
    <property type="entry name" value="ZINC_FINGER_C2H2_2"/>
    <property type="match status" value="1"/>
</dbReference>
<feature type="compositionally biased region" description="Basic and acidic residues" evidence="2">
    <location>
        <begin position="208"/>
        <end position="219"/>
    </location>
</feature>
<evidence type="ECO:0000256" key="2">
    <source>
        <dbReference type="SAM" id="MobiDB-lite"/>
    </source>
</evidence>
<keyword evidence="3" id="KW-0812">Transmembrane</keyword>
<dbReference type="GO" id="GO:0008270">
    <property type="term" value="F:zinc ion binding"/>
    <property type="evidence" value="ECO:0007669"/>
    <property type="project" value="UniProtKB-KW"/>
</dbReference>
<keyword evidence="6" id="KW-1185">Reference proteome</keyword>
<dbReference type="InterPro" id="IPR013087">
    <property type="entry name" value="Znf_C2H2_type"/>
</dbReference>
<feature type="domain" description="C2H2-type" evidence="4">
    <location>
        <begin position="265"/>
        <end position="295"/>
    </location>
</feature>
<keyword evidence="1" id="KW-0863">Zinc-finger</keyword>
<proteinExistence type="predicted"/>